<protein>
    <submittedName>
        <fullName evidence="2">Uncharacterized protein</fullName>
    </submittedName>
</protein>
<dbReference type="Proteomes" id="UP000270230">
    <property type="component" value="Unassembled WGS sequence"/>
</dbReference>
<feature type="region of interest" description="Disordered" evidence="1">
    <location>
        <begin position="1"/>
        <end position="96"/>
    </location>
</feature>
<feature type="compositionally biased region" description="Low complexity" evidence="1">
    <location>
        <begin position="16"/>
        <end position="29"/>
    </location>
</feature>
<dbReference type="EMBL" id="QWIN01000258">
    <property type="protein sequence ID" value="RMY55259.1"/>
    <property type="molecule type" value="Genomic_DNA"/>
</dbReference>
<evidence type="ECO:0000256" key="1">
    <source>
        <dbReference type="SAM" id="MobiDB-lite"/>
    </source>
</evidence>
<gene>
    <name evidence="2" type="ORF">D0865_04272</name>
</gene>
<proteinExistence type="predicted"/>
<comment type="caution">
    <text evidence="2">The sequence shown here is derived from an EMBL/GenBank/DDBJ whole genome shotgun (WGS) entry which is preliminary data.</text>
</comment>
<dbReference type="AlphaFoldDB" id="A0A3M7CT80"/>
<accession>A0A3M7CT80</accession>
<reference evidence="2 3" key="1">
    <citation type="journal article" date="2018" name="BMC Genomics">
        <title>Genomic evidence for intraspecific hybridization in a clonal and extremely halotolerant yeast.</title>
        <authorList>
            <person name="Gostincar C."/>
            <person name="Stajich J.E."/>
            <person name="Zupancic J."/>
            <person name="Zalar P."/>
            <person name="Gunde-Cimerman N."/>
        </authorList>
    </citation>
    <scope>NUCLEOTIDE SEQUENCE [LARGE SCALE GENOMIC DNA]</scope>
    <source>
        <strain evidence="2 3">EXF-151</strain>
    </source>
</reference>
<evidence type="ECO:0000313" key="2">
    <source>
        <dbReference type="EMBL" id="RMY55259.1"/>
    </source>
</evidence>
<name>A0A3M7CT80_HORWE</name>
<sequence>MAGERESIAAHASGQSGAPAAEHPEASSSYDPTTTVGSAPGSDTAHTVASPTDAGVEADEDENEGAAALPYTLLTVPHKEIDDDRDSGFTGDDAYS</sequence>
<evidence type="ECO:0000313" key="3">
    <source>
        <dbReference type="Proteomes" id="UP000270230"/>
    </source>
</evidence>
<organism evidence="2 3">
    <name type="scientific">Hortaea werneckii</name>
    <name type="common">Black yeast</name>
    <name type="synonym">Cladosporium werneckii</name>
    <dbReference type="NCBI Taxonomy" id="91943"/>
    <lineage>
        <taxon>Eukaryota</taxon>
        <taxon>Fungi</taxon>
        <taxon>Dikarya</taxon>
        <taxon>Ascomycota</taxon>
        <taxon>Pezizomycotina</taxon>
        <taxon>Dothideomycetes</taxon>
        <taxon>Dothideomycetidae</taxon>
        <taxon>Mycosphaerellales</taxon>
        <taxon>Teratosphaeriaceae</taxon>
        <taxon>Hortaea</taxon>
    </lineage>
</organism>